<comment type="similarity">
    <text evidence="1">Belongs to the LysR transcriptional regulatory family.</text>
</comment>
<accession>A0A0J1H2D9</accession>
<keyword evidence="2" id="KW-0805">Transcription regulation</keyword>
<dbReference type="GO" id="GO:0003677">
    <property type="term" value="F:DNA binding"/>
    <property type="evidence" value="ECO:0007669"/>
    <property type="project" value="UniProtKB-KW"/>
</dbReference>
<dbReference type="Pfam" id="PF03466">
    <property type="entry name" value="LysR_substrate"/>
    <property type="match status" value="1"/>
</dbReference>
<dbReference type="InterPro" id="IPR000847">
    <property type="entry name" value="LysR_HTH_N"/>
</dbReference>
<dbReference type="PRINTS" id="PR00039">
    <property type="entry name" value="HTHLYSR"/>
</dbReference>
<dbReference type="Proteomes" id="UP000036097">
    <property type="component" value="Unassembled WGS sequence"/>
</dbReference>
<protein>
    <recommendedName>
        <fullName evidence="5">HTH lysR-type domain-containing protein</fullName>
    </recommendedName>
</protein>
<dbReference type="GO" id="GO:0003700">
    <property type="term" value="F:DNA-binding transcription factor activity"/>
    <property type="evidence" value="ECO:0007669"/>
    <property type="project" value="InterPro"/>
</dbReference>
<dbReference type="InterPro" id="IPR036388">
    <property type="entry name" value="WH-like_DNA-bd_sf"/>
</dbReference>
<keyword evidence="3" id="KW-0238">DNA-binding</keyword>
<evidence type="ECO:0000256" key="2">
    <source>
        <dbReference type="ARBA" id="ARBA00023015"/>
    </source>
</evidence>
<reference evidence="6 7" key="1">
    <citation type="submission" date="2015-05" db="EMBL/GenBank/DDBJ databases">
        <title>Photobacterium galathea sp. nov.</title>
        <authorList>
            <person name="Machado H."/>
            <person name="Gram L."/>
        </authorList>
    </citation>
    <scope>NUCLEOTIDE SEQUENCE [LARGE SCALE GENOMIC DNA]</scope>
    <source>
        <strain evidence="6 7">CGMCC 1.12159</strain>
    </source>
</reference>
<evidence type="ECO:0000256" key="1">
    <source>
        <dbReference type="ARBA" id="ARBA00009437"/>
    </source>
</evidence>
<evidence type="ECO:0000256" key="3">
    <source>
        <dbReference type="ARBA" id="ARBA00023125"/>
    </source>
</evidence>
<dbReference type="PATRIC" id="fig|1195763.3.peg.2280"/>
<name>A0A0J1H2D9_9GAMM</name>
<evidence type="ECO:0000313" key="6">
    <source>
        <dbReference type="EMBL" id="KLV06014.1"/>
    </source>
</evidence>
<organism evidence="6 7">
    <name type="scientific">Photobacterium aquae</name>
    <dbReference type="NCBI Taxonomy" id="1195763"/>
    <lineage>
        <taxon>Bacteria</taxon>
        <taxon>Pseudomonadati</taxon>
        <taxon>Pseudomonadota</taxon>
        <taxon>Gammaproteobacteria</taxon>
        <taxon>Vibrionales</taxon>
        <taxon>Vibrionaceae</taxon>
        <taxon>Photobacterium</taxon>
    </lineage>
</organism>
<dbReference type="PANTHER" id="PTHR30118:SF15">
    <property type="entry name" value="TRANSCRIPTIONAL REGULATORY PROTEIN"/>
    <property type="match status" value="1"/>
</dbReference>
<dbReference type="EMBL" id="LDOT01000012">
    <property type="protein sequence ID" value="KLV06014.1"/>
    <property type="molecule type" value="Genomic_DNA"/>
</dbReference>
<evidence type="ECO:0000259" key="5">
    <source>
        <dbReference type="PROSITE" id="PS50931"/>
    </source>
</evidence>
<dbReference type="SUPFAM" id="SSF53850">
    <property type="entry name" value="Periplasmic binding protein-like II"/>
    <property type="match status" value="1"/>
</dbReference>
<dbReference type="InterPro" id="IPR050389">
    <property type="entry name" value="LysR-type_TF"/>
</dbReference>
<keyword evidence="7" id="KW-1185">Reference proteome</keyword>
<dbReference type="Gene3D" id="1.10.10.10">
    <property type="entry name" value="Winged helix-like DNA-binding domain superfamily/Winged helix DNA-binding domain"/>
    <property type="match status" value="1"/>
</dbReference>
<gene>
    <name evidence="6" type="ORF">ABT56_10870</name>
</gene>
<dbReference type="PROSITE" id="PS50931">
    <property type="entry name" value="HTH_LYSR"/>
    <property type="match status" value="1"/>
</dbReference>
<dbReference type="PANTHER" id="PTHR30118">
    <property type="entry name" value="HTH-TYPE TRANSCRIPTIONAL REGULATOR LEUO-RELATED"/>
    <property type="match status" value="1"/>
</dbReference>
<proteinExistence type="inferred from homology"/>
<comment type="caution">
    <text evidence="6">The sequence shown here is derived from an EMBL/GenBank/DDBJ whole genome shotgun (WGS) entry which is preliminary data.</text>
</comment>
<dbReference type="SUPFAM" id="SSF46785">
    <property type="entry name" value="Winged helix' DNA-binding domain"/>
    <property type="match status" value="1"/>
</dbReference>
<dbReference type="InterPro" id="IPR005119">
    <property type="entry name" value="LysR_subst-bd"/>
</dbReference>
<dbReference type="OrthoDB" id="6395715at2"/>
<dbReference type="Pfam" id="PF00126">
    <property type="entry name" value="HTH_1"/>
    <property type="match status" value="1"/>
</dbReference>
<evidence type="ECO:0000313" key="7">
    <source>
        <dbReference type="Proteomes" id="UP000036097"/>
    </source>
</evidence>
<dbReference type="AlphaFoldDB" id="A0A0J1H2D9"/>
<dbReference type="InterPro" id="IPR036390">
    <property type="entry name" value="WH_DNA-bd_sf"/>
</dbReference>
<feature type="domain" description="HTH lysR-type" evidence="5">
    <location>
        <begin position="9"/>
        <end position="66"/>
    </location>
</feature>
<keyword evidence="4" id="KW-0804">Transcription</keyword>
<sequence>MAKDLSANLDLNLLRTLLIIYQERNLRKAAERLFVTQPALSHALQKLRHHFNDDLFSKTQGGLAPTPYAIELCSHLEPALGSLFDAINSQQAFEPSELTGKLQIALAPQYLAAYGCKIYRAIAQQAPTLSLSLVKWTSTTFEDIANGKTQMGINYDIPHTKKTLYRRNLSPGYATIYARRDHPYHGATIDAHQSVPYPWASLIIPDRNEHVTDLETYLAQYGITPTINFRSTSPEVILDALRHSDMLFPSIDGLVRDDDPTIRKIIPVTNGEYHQFHTVCFYSQTQHNAPLMQWLCNIVDTTCHPS</sequence>
<dbReference type="RefSeq" id="WP_047878876.1">
    <property type="nucleotide sequence ID" value="NZ_LDOT01000012.1"/>
</dbReference>
<dbReference type="Gene3D" id="3.40.190.10">
    <property type="entry name" value="Periplasmic binding protein-like II"/>
    <property type="match status" value="2"/>
</dbReference>
<dbReference type="STRING" id="1195763.ABT56_10870"/>
<evidence type="ECO:0000256" key="4">
    <source>
        <dbReference type="ARBA" id="ARBA00023163"/>
    </source>
</evidence>